<dbReference type="NCBIfam" id="TIGR01136">
    <property type="entry name" value="cysKM"/>
    <property type="match status" value="1"/>
</dbReference>
<name>E6WYQ5_NITSE</name>
<reference evidence="14 15" key="1">
    <citation type="journal article" date="2011" name="Stand. Genomic Sci.">
        <title>Complete genome sequence of Nitratifractor salsuginis type strain (E9I37-1).</title>
        <authorList>
            <person name="Anderson I."/>
            <person name="Sikorski J."/>
            <person name="Zeytun A."/>
            <person name="Nolan M."/>
            <person name="Lapidus A."/>
            <person name="Lucas S."/>
            <person name="Hammon N."/>
            <person name="Deshpande S."/>
            <person name="Cheng J.F."/>
            <person name="Tapia R."/>
            <person name="Han C."/>
            <person name="Goodwin L."/>
            <person name="Pitluck S."/>
            <person name="Liolios K."/>
            <person name="Pagani I."/>
            <person name="Ivanova N."/>
            <person name="Huntemann M."/>
            <person name="Mavromatis K."/>
            <person name="Ovchinikova G."/>
            <person name="Pati A."/>
            <person name="Chen A."/>
            <person name="Palaniappan K."/>
            <person name="Land M."/>
            <person name="Hauser L."/>
            <person name="Brambilla E.M."/>
            <person name="Ngatchou-Djao O.D."/>
            <person name="Rohde M."/>
            <person name="Tindall B.J."/>
            <person name="Goker M."/>
            <person name="Detter J.C."/>
            <person name="Woyke T."/>
            <person name="Bristow J."/>
            <person name="Eisen J.A."/>
            <person name="Markowitz V."/>
            <person name="Hugenholtz P."/>
            <person name="Klenk H.P."/>
            <person name="Kyrpides N.C."/>
        </authorList>
    </citation>
    <scope>NUCLEOTIDE SEQUENCE [LARGE SCALE GENOMIC DNA]</scope>
    <source>
        <strain evidence="15">DSM 16511 / JCM 12458 / E9I37-1</strain>
    </source>
</reference>
<feature type="binding site" evidence="10">
    <location>
        <position position="263"/>
    </location>
    <ligand>
        <name>pyridoxal 5'-phosphate</name>
        <dbReference type="ChEBI" id="CHEBI:597326"/>
    </ligand>
</feature>
<keyword evidence="8 12" id="KW-0198">Cysteine biosynthesis</keyword>
<dbReference type="InterPro" id="IPR005859">
    <property type="entry name" value="CysK"/>
</dbReference>
<dbReference type="EC" id="2.5.1.47" evidence="4 12"/>
<comment type="similarity">
    <text evidence="3 12">Belongs to the cysteine synthase/cystathionine beta-synthase family.</text>
</comment>
<organism evidence="14 15">
    <name type="scientific">Nitratifractor salsuginis (strain DSM 16511 / JCM 12458 / E9I37-1)</name>
    <dbReference type="NCBI Taxonomy" id="749222"/>
    <lineage>
        <taxon>Bacteria</taxon>
        <taxon>Pseudomonadati</taxon>
        <taxon>Campylobacterota</taxon>
        <taxon>Epsilonproteobacteria</taxon>
        <taxon>Campylobacterales</taxon>
        <taxon>Sulfurovaceae</taxon>
        <taxon>Nitratifractor</taxon>
    </lineage>
</organism>
<evidence type="ECO:0000256" key="7">
    <source>
        <dbReference type="ARBA" id="ARBA00022898"/>
    </source>
</evidence>
<dbReference type="InterPro" id="IPR001926">
    <property type="entry name" value="TrpB-like_PALP"/>
</dbReference>
<evidence type="ECO:0000256" key="11">
    <source>
        <dbReference type="PIRSR" id="PIRSR605856-51"/>
    </source>
</evidence>
<dbReference type="NCBIfam" id="TIGR01139">
    <property type="entry name" value="cysK"/>
    <property type="match status" value="1"/>
</dbReference>
<keyword evidence="5 12" id="KW-0028">Amino-acid biosynthesis</keyword>
<evidence type="ECO:0000256" key="10">
    <source>
        <dbReference type="PIRSR" id="PIRSR605856-50"/>
    </source>
</evidence>
<dbReference type="PROSITE" id="PS00901">
    <property type="entry name" value="CYS_SYNTHASE"/>
    <property type="match status" value="1"/>
</dbReference>
<dbReference type="PANTHER" id="PTHR10314">
    <property type="entry name" value="CYSTATHIONINE BETA-SYNTHASE"/>
    <property type="match status" value="1"/>
</dbReference>
<dbReference type="InterPro" id="IPR001216">
    <property type="entry name" value="P-phosphate_BS"/>
</dbReference>
<dbReference type="InterPro" id="IPR050214">
    <property type="entry name" value="Cys_Synth/Cystath_Beta-Synth"/>
</dbReference>
<evidence type="ECO:0000256" key="8">
    <source>
        <dbReference type="ARBA" id="ARBA00023192"/>
    </source>
</evidence>
<dbReference type="eggNOG" id="COG0031">
    <property type="taxonomic scope" value="Bacteria"/>
</dbReference>
<dbReference type="RefSeq" id="WP_013553123.1">
    <property type="nucleotide sequence ID" value="NC_014935.1"/>
</dbReference>
<dbReference type="KEGG" id="nsa:Nitsa_0153"/>
<reference evidence="15" key="2">
    <citation type="submission" date="2011-01" db="EMBL/GenBank/DDBJ databases">
        <title>The complete genome of Nitratifractor salsuginis DSM 16511.</title>
        <authorList>
            <consortium name="US DOE Joint Genome Institute (JGI-PGF)"/>
            <person name="Lucas S."/>
            <person name="Copeland A."/>
            <person name="Lapidus A."/>
            <person name="Bruce D."/>
            <person name="Goodwin L."/>
            <person name="Pitluck S."/>
            <person name="Kyrpides N."/>
            <person name="Mavromatis K."/>
            <person name="Ivanova N."/>
            <person name="Mikhailova N."/>
            <person name="Zeytun A."/>
            <person name="Detter J.C."/>
            <person name="Tapia R."/>
            <person name="Han C."/>
            <person name="Land M."/>
            <person name="Hauser L."/>
            <person name="Markowitz V."/>
            <person name="Cheng J.-F."/>
            <person name="Hugenholtz P."/>
            <person name="Woyke T."/>
            <person name="Wu D."/>
            <person name="Tindall B."/>
            <person name="Schuetze A."/>
            <person name="Brambilla E."/>
            <person name="Klenk H.-P."/>
            <person name="Eisen J.A."/>
        </authorList>
    </citation>
    <scope>NUCLEOTIDE SEQUENCE [LARGE SCALE GENOMIC DNA]</scope>
    <source>
        <strain evidence="15">DSM 16511 / JCM 12458 / E9I37-1</strain>
    </source>
</reference>
<evidence type="ECO:0000256" key="3">
    <source>
        <dbReference type="ARBA" id="ARBA00007103"/>
    </source>
</evidence>
<evidence type="ECO:0000256" key="2">
    <source>
        <dbReference type="ARBA" id="ARBA00004962"/>
    </source>
</evidence>
<accession>E6WYQ5</accession>
<feature type="modified residue" description="N6-(pyridoxal phosphate)lysine" evidence="11">
    <location>
        <position position="41"/>
    </location>
</feature>
<evidence type="ECO:0000256" key="6">
    <source>
        <dbReference type="ARBA" id="ARBA00022679"/>
    </source>
</evidence>
<evidence type="ECO:0000256" key="12">
    <source>
        <dbReference type="RuleBase" id="RU003985"/>
    </source>
</evidence>
<keyword evidence="7 10" id="KW-0663">Pyridoxal phosphate</keyword>
<dbReference type="STRING" id="749222.Nitsa_0153"/>
<dbReference type="EMBL" id="CP002452">
    <property type="protein sequence ID" value="ADV45426.1"/>
    <property type="molecule type" value="Genomic_DNA"/>
</dbReference>
<evidence type="ECO:0000313" key="15">
    <source>
        <dbReference type="Proteomes" id="UP000008633"/>
    </source>
</evidence>
<feature type="binding site" evidence="10">
    <location>
        <position position="71"/>
    </location>
    <ligand>
        <name>pyridoxal 5'-phosphate</name>
        <dbReference type="ChEBI" id="CHEBI:597326"/>
    </ligand>
</feature>
<evidence type="ECO:0000256" key="4">
    <source>
        <dbReference type="ARBA" id="ARBA00012681"/>
    </source>
</evidence>
<dbReference type="Pfam" id="PF00291">
    <property type="entry name" value="PALP"/>
    <property type="match status" value="1"/>
</dbReference>
<dbReference type="FunFam" id="3.40.50.1100:FF:000006">
    <property type="entry name" value="Cysteine synthase"/>
    <property type="match status" value="1"/>
</dbReference>
<evidence type="ECO:0000259" key="13">
    <source>
        <dbReference type="Pfam" id="PF00291"/>
    </source>
</evidence>
<dbReference type="HOGENOM" id="CLU_021018_1_0_7"/>
<feature type="domain" description="Tryptophan synthase beta chain-like PALP" evidence="13">
    <location>
        <begin position="6"/>
        <end position="291"/>
    </location>
</feature>
<dbReference type="InterPro" id="IPR036052">
    <property type="entry name" value="TrpB-like_PALP_sf"/>
</dbReference>
<dbReference type="SUPFAM" id="SSF53686">
    <property type="entry name" value="Tryptophan synthase beta subunit-like PLP-dependent enzymes"/>
    <property type="match status" value="1"/>
</dbReference>
<evidence type="ECO:0000256" key="5">
    <source>
        <dbReference type="ARBA" id="ARBA00022605"/>
    </source>
</evidence>
<keyword evidence="6 12" id="KW-0808">Transferase</keyword>
<protein>
    <recommendedName>
        <fullName evidence="4 12">Cysteine synthase</fullName>
        <ecNumber evidence="4 12">2.5.1.47</ecNumber>
    </recommendedName>
</protein>
<comment type="pathway">
    <text evidence="2">Amino-acid biosynthesis; L-cysteine biosynthesis; L-cysteine from L-serine: step 2/2.</text>
</comment>
<dbReference type="OrthoDB" id="9805733at2"/>
<dbReference type="UniPathway" id="UPA00136">
    <property type="reaction ID" value="UER00200"/>
</dbReference>
<dbReference type="GO" id="GO:0004124">
    <property type="term" value="F:cysteine synthase activity"/>
    <property type="evidence" value="ECO:0007669"/>
    <property type="project" value="UniProtKB-UniRule"/>
</dbReference>
<comment type="cofactor">
    <cofactor evidence="1 10 12">
        <name>pyridoxal 5'-phosphate</name>
        <dbReference type="ChEBI" id="CHEBI:597326"/>
    </cofactor>
</comment>
<dbReference type="InterPro" id="IPR005856">
    <property type="entry name" value="Cys_synth"/>
</dbReference>
<dbReference type="AlphaFoldDB" id="E6WYQ5"/>
<dbReference type="CDD" id="cd01561">
    <property type="entry name" value="CBS_like"/>
    <property type="match status" value="1"/>
</dbReference>
<proteinExistence type="inferred from homology"/>
<evidence type="ECO:0000313" key="14">
    <source>
        <dbReference type="EMBL" id="ADV45426.1"/>
    </source>
</evidence>
<gene>
    <name evidence="14" type="ordered locus">Nitsa_0153</name>
</gene>
<sequence length="303" mass="32013">MIFDDIQQTIGQTPLIRLAYLSNNATILAKAEYFNPGSSIKDRVAKSMIDGAMERGELDAETVVIEPTSGNTGIGLALVCAVRGLRLILTMPESMSLERRKLLRHLGAELVLTPAAEGMQGAIEEARRLAASFEKSFIPDQFANPDNPAAHERGTAQEILEATGGAVNIFVAAVGTGGTLSGNGRALKAANPKLRLVAVEPAASPAISRGEAGPHKIQGIGAGFVPDNLDLDLVDEVLTVTDEEAIAFAREAARKAGLLVGISSGANLAAAYRLAQREENRGKTIVTVLPDTAERYLSTELFE</sequence>
<comment type="catalytic activity">
    <reaction evidence="9 12">
        <text>O-acetyl-L-serine + hydrogen sulfide = L-cysteine + acetate</text>
        <dbReference type="Rhea" id="RHEA:14829"/>
        <dbReference type="ChEBI" id="CHEBI:29919"/>
        <dbReference type="ChEBI" id="CHEBI:30089"/>
        <dbReference type="ChEBI" id="CHEBI:35235"/>
        <dbReference type="ChEBI" id="CHEBI:58340"/>
        <dbReference type="EC" id="2.5.1.47"/>
    </reaction>
</comment>
<dbReference type="Gene3D" id="3.40.50.1100">
    <property type="match status" value="2"/>
</dbReference>
<keyword evidence="15" id="KW-1185">Reference proteome</keyword>
<evidence type="ECO:0000256" key="9">
    <source>
        <dbReference type="ARBA" id="ARBA00047931"/>
    </source>
</evidence>
<dbReference type="Proteomes" id="UP000008633">
    <property type="component" value="Chromosome"/>
</dbReference>
<dbReference type="GO" id="GO:0006535">
    <property type="term" value="P:cysteine biosynthetic process from serine"/>
    <property type="evidence" value="ECO:0007669"/>
    <property type="project" value="UniProtKB-UniRule"/>
</dbReference>
<feature type="binding site" evidence="10">
    <location>
        <begin position="175"/>
        <end position="179"/>
    </location>
    <ligand>
        <name>pyridoxal 5'-phosphate</name>
        <dbReference type="ChEBI" id="CHEBI:597326"/>
    </ligand>
</feature>
<evidence type="ECO:0000256" key="1">
    <source>
        <dbReference type="ARBA" id="ARBA00001933"/>
    </source>
</evidence>